<name>F0VZ72_9STRA</name>
<comment type="similarity">
    <text evidence="2">Belongs to the DNAAF3 family.</text>
</comment>
<dbReference type="InterPro" id="IPR028235">
    <property type="entry name" value="DNAAF3_C"/>
</dbReference>
<gene>
    <name evidence="9" type="primary">AlNc14C1G210</name>
    <name evidence="9" type="ORF">ALNC14_002310</name>
</gene>
<evidence type="ECO:0000259" key="8">
    <source>
        <dbReference type="Pfam" id="PF14740"/>
    </source>
</evidence>
<dbReference type="Pfam" id="PF06916">
    <property type="entry name" value="FAM210A-B_dom"/>
    <property type="match status" value="1"/>
</dbReference>
<feature type="transmembrane region" description="Helical" evidence="5">
    <location>
        <begin position="558"/>
        <end position="581"/>
    </location>
</feature>
<dbReference type="InterPro" id="IPR039304">
    <property type="entry name" value="DNAAF3"/>
</dbReference>
<dbReference type="InterPro" id="IPR009688">
    <property type="entry name" value="FAM210A/B-like_dom"/>
</dbReference>
<keyword evidence="5" id="KW-0812">Transmembrane</keyword>
<dbReference type="GO" id="GO:0044458">
    <property type="term" value="P:motile cilium assembly"/>
    <property type="evidence" value="ECO:0007669"/>
    <property type="project" value="TreeGrafter"/>
</dbReference>
<dbReference type="GO" id="GO:0005737">
    <property type="term" value="C:cytoplasm"/>
    <property type="evidence" value="ECO:0007669"/>
    <property type="project" value="UniProtKB-SubCell"/>
</dbReference>
<reference evidence="9" key="1">
    <citation type="journal article" date="2011" name="PLoS Biol.">
        <title>Gene gain and loss during evolution of obligate parasitism in the white rust pathogen of Arabidopsis thaliana.</title>
        <authorList>
            <person name="Kemen E."/>
            <person name="Gardiner A."/>
            <person name="Schultz-Larsen T."/>
            <person name="Kemen A.C."/>
            <person name="Balmuth A.L."/>
            <person name="Robert-Seilaniantz A."/>
            <person name="Bailey K."/>
            <person name="Holub E."/>
            <person name="Studholme D.J."/>
            <person name="Maclean D."/>
            <person name="Jones J.D."/>
        </authorList>
    </citation>
    <scope>NUCLEOTIDE SEQUENCE</scope>
</reference>
<keyword evidence="4" id="KW-0970">Cilium biogenesis/degradation</keyword>
<organism evidence="9">
    <name type="scientific">Albugo laibachii Nc14</name>
    <dbReference type="NCBI Taxonomy" id="890382"/>
    <lineage>
        <taxon>Eukaryota</taxon>
        <taxon>Sar</taxon>
        <taxon>Stramenopiles</taxon>
        <taxon>Oomycota</taxon>
        <taxon>Peronosporomycetes</taxon>
        <taxon>Albuginales</taxon>
        <taxon>Albuginaceae</taxon>
        <taxon>Albugo</taxon>
    </lineage>
</organism>
<evidence type="ECO:0000259" key="7">
    <source>
        <dbReference type="Pfam" id="PF14737"/>
    </source>
</evidence>
<keyword evidence="5" id="KW-0472">Membrane</keyword>
<reference evidence="9" key="2">
    <citation type="submission" date="2011-02" db="EMBL/GenBank/DDBJ databases">
        <authorList>
            <person name="MacLean D."/>
        </authorList>
    </citation>
    <scope>NUCLEOTIDE SEQUENCE</scope>
</reference>
<evidence type="ECO:0000256" key="4">
    <source>
        <dbReference type="ARBA" id="ARBA00022794"/>
    </source>
</evidence>
<comment type="subcellular location">
    <subcellularLocation>
        <location evidence="1">Cytoplasm</location>
    </subcellularLocation>
</comment>
<proteinExistence type="inferred from homology"/>
<dbReference type="PANTHER" id="PTHR22118:SF14">
    <property type="entry name" value="DYNEIN AXONEMAL ASSEMBLY FACTOR 3"/>
    <property type="match status" value="1"/>
</dbReference>
<feature type="domain" description="DUF1279" evidence="6">
    <location>
        <begin position="550"/>
        <end position="635"/>
    </location>
</feature>
<evidence type="ECO:0000259" key="6">
    <source>
        <dbReference type="Pfam" id="PF06916"/>
    </source>
</evidence>
<accession>F0VZ72</accession>
<sequence length="672" mass="76928">MATTINAQLQSMGLVNMWGFSPSFDPLKVQTRGTKPLGNSNEASPINILLVGPSDIRHVLHTIANKRHTAQNRPVNIYMYERSIESLARELLLLEVFFDFELPFRQRCNAFLEIFGNAFIHVTRTADYIDQKVNSLLSLLHYGRGFLDEYIDLNHLKSRSRDDLDETIQSWKQSVTFDVATLRDHRLRHFYQLRYDYRDNLIDWDYTMTLKKIEHASVIHSSQYRMWRNTGIAFEFGDQKYTAPNRTMAAYTEARNRNHSSVLCRGLWTDIIISPYISFGVDTIEAEDSGAEVLFEIQNEGTGMEQNRHNTTEVCIYNLLTFLHSIELGMTYEMTSRHDIYSGIGREIVELADDEGQPAAPYAKLNEDNESTRCPTGKVEALNGIKIVPLTGPLDKICSRKSYQKFFSHVYLSSHFSGSMQCTSESRITDLLRDDAIVSIENSTFLLALKEDQRLLYTQNIVKMCKESGLRSQQFPDGIDPQANDLSSLSNAVLHFDEGSAEKILQSLFFVYILLASTPPKPHLMPQFLLRWPTQSQPSKIEEGPTWKKKLKNFIMEYGPVGLCTHLVLSATIFTVIFMLISFGLNAESLLKKLGIHDGKESVREASWLGSFIIAYAIYKLISPLRWPLTLFLAPVILRVLRRKGYMLPNRRAAEELSSEEQDNLMELRHTL</sequence>
<dbReference type="HOGENOM" id="CLU_024420_1_0_1"/>
<dbReference type="AlphaFoldDB" id="F0VZ72"/>
<feature type="domain" description="DUF4470" evidence="7">
    <location>
        <begin position="17"/>
        <end position="120"/>
    </location>
</feature>
<evidence type="ECO:0000256" key="3">
    <source>
        <dbReference type="ARBA" id="ARBA00022490"/>
    </source>
</evidence>
<protein>
    <submittedName>
        <fullName evidence="9">Uncharacterized protein AlNc14C1G210</fullName>
    </submittedName>
</protein>
<dbReference type="PANTHER" id="PTHR22118">
    <property type="entry name" value="DYNEIN ASSEMBLY FACTOR 3, AXONEMAL"/>
    <property type="match status" value="1"/>
</dbReference>
<dbReference type="Pfam" id="PF14737">
    <property type="entry name" value="DUF4470"/>
    <property type="match status" value="1"/>
</dbReference>
<evidence type="ECO:0000256" key="1">
    <source>
        <dbReference type="ARBA" id="ARBA00004496"/>
    </source>
</evidence>
<evidence type="ECO:0000313" key="9">
    <source>
        <dbReference type="EMBL" id="CCA14088.1"/>
    </source>
</evidence>
<evidence type="ECO:0000256" key="5">
    <source>
        <dbReference type="SAM" id="Phobius"/>
    </source>
</evidence>
<evidence type="ECO:0000256" key="2">
    <source>
        <dbReference type="ARBA" id="ARBA00010449"/>
    </source>
</evidence>
<feature type="domain" description="Dynein assembly factor 3 C-terminal" evidence="8">
    <location>
        <begin position="151"/>
        <end position="472"/>
    </location>
</feature>
<keyword evidence="3" id="KW-0963">Cytoplasm</keyword>
<feature type="transmembrane region" description="Helical" evidence="5">
    <location>
        <begin position="602"/>
        <end position="619"/>
    </location>
</feature>
<dbReference type="GO" id="GO:0070286">
    <property type="term" value="P:axonemal dynein complex assembly"/>
    <property type="evidence" value="ECO:0007669"/>
    <property type="project" value="InterPro"/>
</dbReference>
<dbReference type="InterPro" id="IPR027974">
    <property type="entry name" value="DUF4470"/>
</dbReference>
<dbReference type="EMBL" id="FR824046">
    <property type="protein sequence ID" value="CCA14088.1"/>
    <property type="molecule type" value="Genomic_DNA"/>
</dbReference>
<dbReference type="Pfam" id="PF14740">
    <property type="entry name" value="DUF4471"/>
    <property type="match status" value="1"/>
</dbReference>
<keyword evidence="5" id="KW-1133">Transmembrane helix</keyword>